<evidence type="ECO:0000313" key="2">
    <source>
        <dbReference type="EMBL" id="TFK54089.1"/>
    </source>
</evidence>
<evidence type="ECO:0000313" key="3">
    <source>
        <dbReference type="Proteomes" id="UP000305948"/>
    </source>
</evidence>
<dbReference type="Proteomes" id="UP000305948">
    <property type="component" value="Unassembled WGS sequence"/>
</dbReference>
<feature type="chain" id="PRO_5022992767" description="Secreted protein" evidence="1">
    <location>
        <begin position="19"/>
        <end position="71"/>
    </location>
</feature>
<keyword evidence="3" id="KW-1185">Reference proteome</keyword>
<gene>
    <name evidence="2" type="ORF">OE88DRAFT_1654588</name>
</gene>
<evidence type="ECO:0000256" key="1">
    <source>
        <dbReference type="SAM" id="SignalP"/>
    </source>
</evidence>
<accession>A0A5C3N8C8</accession>
<proteinExistence type="predicted"/>
<keyword evidence="1" id="KW-0732">Signal</keyword>
<organism evidence="2 3">
    <name type="scientific">Heliocybe sulcata</name>
    <dbReference type="NCBI Taxonomy" id="5364"/>
    <lineage>
        <taxon>Eukaryota</taxon>
        <taxon>Fungi</taxon>
        <taxon>Dikarya</taxon>
        <taxon>Basidiomycota</taxon>
        <taxon>Agaricomycotina</taxon>
        <taxon>Agaricomycetes</taxon>
        <taxon>Gloeophyllales</taxon>
        <taxon>Gloeophyllaceae</taxon>
        <taxon>Heliocybe</taxon>
    </lineage>
</organism>
<reference evidence="2 3" key="1">
    <citation type="journal article" date="2019" name="Nat. Ecol. Evol.">
        <title>Megaphylogeny resolves global patterns of mushroom evolution.</title>
        <authorList>
            <person name="Varga T."/>
            <person name="Krizsan K."/>
            <person name="Foldi C."/>
            <person name="Dima B."/>
            <person name="Sanchez-Garcia M."/>
            <person name="Sanchez-Ramirez S."/>
            <person name="Szollosi G.J."/>
            <person name="Szarkandi J.G."/>
            <person name="Papp V."/>
            <person name="Albert L."/>
            <person name="Andreopoulos W."/>
            <person name="Angelini C."/>
            <person name="Antonin V."/>
            <person name="Barry K.W."/>
            <person name="Bougher N.L."/>
            <person name="Buchanan P."/>
            <person name="Buyck B."/>
            <person name="Bense V."/>
            <person name="Catcheside P."/>
            <person name="Chovatia M."/>
            <person name="Cooper J."/>
            <person name="Damon W."/>
            <person name="Desjardin D."/>
            <person name="Finy P."/>
            <person name="Geml J."/>
            <person name="Haridas S."/>
            <person name="Hughes K."/>
            <person name="Justo A."/>
            <person name="Karasinski D."/>
            <person name="Kautmanova I."/>
            <person name="Kiss B."/>
            <person name="Kocsube S."/>
            <person name="Kotiranta H."/>
            <person name="LaButti K.M."/>
            <person name="Lechner B.E."/>
            <person name="Liimatainen K."/>
            <person name="Lipzen A."/>
            <person name="Lukacs Z."/>
            <person name="Mihaltcheva S."/>
            <person name="Morgado L.N."/>
            <person name="Niskanen T."/>
            <person name="Noordeloos M.E."/>
            <person name="Ohm R.A."/>
            <person name="Ortiz-Santana B."/>
            <person name="Ovrebo C."/>
            <person name="Racz N."/>
            <person name="Riley R."/>
            <person name="Savchenko A."/>
            <person name="Shiryaev A."/>
            <person name="Soop K."/>
            <person name="Spirin V."/>
            <person name="Szebenyi C."/>
            <person name="Tomsovsky M."/>
            <person name="Tulloss R.E."/>
            <person name="Uehling J."/>
            <person name="Grigoriev I.V."/>
            <person name="Vagvolgyi C."/>
            <person name="Papp T."/>
            <person name="Martin F.M."/>
            <person name="Miettinen O."/>
            <person name="Hibbett D.S."/>
            <person name="Nagy L.G."/>
        </authorList>
    </citation>
    <scope>NUCLEOTIDE SEQUENCE [LARGE SCALE GENOMIC DNA]</scope>
    <source>
        <strain evidence="2 3">OMC1185</strain>
    </source>
</reference>
<sequence length="71" mass="7911">MLLPALLAWQMLPQFSRALWHGHAQKEYIIPCGGSAQSTIYGRRRGTLWLPRFSTTSTPNLLPATLGSTRS</sequence>
<protein>
    <recommendedName>
        <fullName evidence="4">Secreted protein</fullName>
    </recommendedName>
</protein>
<evidence type="ECO:0008006" key="4">
    <source>
        <dbReference type="Google" id="ProtNLM"/>
    </source>
</evidence>
<feature type="signal peptide" evidence="1">
    <location>
        <begin position="1"/>
        <end position="18"/>
    </location>
</feature>
<name>A0A5C3N8C8_9AGAM</name>
<dbReference type="AlphaFoldDB" id="A0A5C3N8C8"/>
<dbReference type="EMBL" id="ML213506">
    <property type="protein sequence ID" value="TFK54089.1"/>
    <property type="molecule type" value="Genomic_DNA"/>
</dbReference>